<feature type="repeat" description="Pumilio" evidence="7">
    <location>
        <begin position="992"/>
        <end position="1033"/>
    </location>
</feature>
<dbReference type="InterPro" id="IPR001313">
    <property type="entry name" value="Pumilio_RNA-bd_rpt"/>
</dbReference>
<keyword evidence="11" id="KW-1185">Reference proteome</keyword>
<evidence type="ECO:0000256" key="3">
    <source>
        <dbReference type="ARBA" id="ARBA00022737"/>
    </source>
</evidence>
<evidence type="ECO:0000256" key="2">
    <source>
        <dbReference type="ARBA" id="ARBA00022490"/>
    </source>
</evidence>
<dbReference type="STRING" id="542762.A0A4S4EXB1"/>
<dbReference type="Proteomes" id="UP000306102">
    <property type="component" value="Unassembled WGS sequence"/>
</dbReference>
<name>A0A4S4EXB1_CAMSN</name>
<keyword evidence="4" id="KW-0810">Translation regulation</keyword>
<dbReference type="FunFam" id="1.25.10.10:FF:000004">
    <property type="entry name" value="Pumilio homolog 1 isoform 2"/>
    <property type="match status" value="1"/>
</dbReference>
<proteinExistence type="predicted"/>
<dbReference type="InterPro" id="IPR011989">
    <property type="entry name" value="ARM-like"/>
</dbReference>
<feature type="repeat" description="Pumilio" evidence="7">
    <location>
        <begin position="851"/>
        <end position="886"/>
    </location>
</feature>
<dbReference type="GO" id="GO:0006417">
    <property type="term" value="P:regulation of translation"/>
    <property type="evidence" value="ECO:0007669"/>
    <property type="project" value="UniProtKB-KW"/>
</dbReference>
<feature type="repeat" description="Pumilio" evidence="7">
    <location>
        <begin position="887"/>
        <end position="923"/>
    </location>
</feature>
<comment type="caution">
    <text evidence="10">The sequence shown here is derived from an EMBL/GenBank/DDBJ whole genome shotgun (WGS) entry which is preliminary data.</text>
</comment>
<evidence type="ECO:0000256" key="5">
    <source>
        <dbReference type="ARBA" id="ARBA00022884"/>
    </source>
</evidence>
<dbReference type="PANTHER" id="PTHR12537">
    <property type="entry name" value="RNA BINDING PROTEIN PUMILIO-RELATED"/>
    <property type="match status" value="1"/>
</dbReference>
<dbReference type="InterPro" id="IPR033133">
    <property type="entry name" value="PUM-HD"/>
</dbReference>
<feature type="repeat" description="Pumilio" evidence="7">
    <location>
        <begin position="743"/>
        <end position="778"/>
    </location>
</feature>
<evidence type="ECO:0000256" key="6">
    <source>
        <dbReference type="ARBA" id="ARBA00055193"/>
    </source>
</evidence>
<dbReference type="SMART" id="SM00025">
    <property type="entry name" value="Pumilio"/>
    <property type="match status" value="8"/>
</dbReference>
<dbReference type="EMBL" id="SDRB02001500">
    <property type="protein sequence ID" value="THG21214.1"/>
    <property type="molecule type" value="Genomic_DNA"/>
</dbReference>
<organism evidence="10 11">
    <name type="scientific">Camellia sinensis var. sinensis</name>
    <name type="common">China tea</name>
    <dbReference type="NCBI Taxonomy" id="542762"/>
    <lineage>
        <taxon>Eukaryota</taxon>
        <taxon>Viridiplantae</taxon>
        <taxon>Streptophyta</taxon>
        <taxon>Embryophyta</taxon>
        <taxon>Tracheophyta</taxon>
        <taxon>Spermatophyta</taxon>
        <taxon>Magnoliopsida</taxon>
        <taxon>eudicotyledons</taxon>
        <taxon>Gunneridae</taxon>
        <taxon>Pentapetalae</taxon>
        <taxon>asterids</taxon>
        <taxon>Ericales</taxon>
        <taxon>Theaceae</taxon>
        <taxon>Camellia</taxon>
    </lineage>
</organism>
<evidence type="ECO:0000313" key="11">
    <source>
        <dbReference type="Proteomes" id="UP000306102"/>
    </source>
</evidence>
<dbReference type="CDD" id="cd07920">
    <property type="entry name" value="Pumilio"/>
    <property type="match status" value="1"/>
</dbReference>
<dbReference type="InterPro" id="IPR016024">
    <property type="entry name" value="ARM-type_fold"/>
</dbReference>
<dbReference type="PROSITE" id="PS50303">
    <property type="entry name" value="PUM_HD"/>
    <property type="match status" value="1"/>
</dbReference>
<evidence type="ECO:0000313" key="10">
    <source>
        <dbReference type="EMBL" id="THG21214.1"/>
    </source>
</evidence>
<dbReference type="GO" id="GO:0003729">
    <property type="term" value="F:mRNA binding"/>
    <property type="evidence" value="ECO:0007669"/>
    <property type="project" value="TreeGrafter"/>
</dbReference>
<dbReference type="Gene3D" id="1.25.10.10">
    <property type="entry name" value="Leucine-rich Repeat Variant"/>
    <property type="match status" value="1"/>
</dbReference>
<evidence type="ECO:0000256" key="8">
    <source>
        <dbReference type="SAM" id="MobiDB-lite"/>
    </source>
</evidence>
<reference evidence="10 11" key="1">
    <citation type="journal article" date="2018" name="Proc. Natl. Acad. Sci. U.S.A.">
        <title>Draft genome sequence of Camellia sinensis var. sinensis provides insights into the evolution of the tea genome and tea quality.</title>
        <authorList>
            <person name="Wei C."/>
            <person name="Yang H."/>
            <person name="Wang S."/>
            <person name="Zhao J."/>
            <person name="Liu C."/>
            <person name="Gao L."/>
            <person name="Xia E."/>
            <person name="Lu Y."/>
            <person name="Tai Y."/>
            <person name="She G."/>
            <person name="Sun J."/>
            <person name="Cao H."/>
            <person name="Tong W."/>
            <person name="Gao Q."/>
            <person name="Li Y."/>
            <person name="Deng W."/>
            <person name="Jiang X."/>
            <person name="Wang W."/>
            <person name="Chen Q."/>
            <person name="Zhang S."/>
            <person name="Li H."/>
            <person name="Wu J."/>
            <person name="Wang P."/>
            <person name="Li P."/>
            <person name="Shi C."/>
            <person name="Zheng F."/>
            <person name="Jian J."/>
            <person name="Huang B."/>
            <person name="Shan D."/>
            <person name="Shi M."/>
            <person name="Fang C."/>
            <person name="Yue Y."/>
            <person name="Li F."/>
            <person name="Li D."/>
            <person name="Wei S."/>
            <person name="Han B."/>
            <person name="Jiang C."/>
            <person name="Yin Y."/>
            <person name="Xia T."/>
            <person name="Zhang Z."/>
            <person name="Bennetzen J.L."/>
            <person name="Zhao S."/>
            <person name="Wan X."/>
        </authorList>
    </citation>
    <scope>NUCLEOTIDE SEQUENCE [LARGE SCALE GENOMIC DNA]</scope>
    <source>
        <strain evidence="11">cv. Shuchazao</strain>
        <tissue evidence="10">Leaf</tissue>
    </source>
</reference>
<feature type="repeat" description="Pumilio" evidence="7">
    <location>
        <begin position="956"/>
        <end position="991"/>
    </location>
</feature>
<feature type="region of interest" description="Disordered" evidence="8">
    <location>
        <begin position="350"/>
        <end position="370"/>
    </location>
</feature>
<accession>A0A4S4EXB1</accession>
<protein>
    <recommendedName>
        <fullName evidence="9">PUM-HD domain-containing protein</fullName>
    </recommendedName>
</protein>
<sequence length="1074" mass="118595">MVTGSKVDMFSDANVRMKLEHGMIRGLNGNLEGSLQSELEFMLRNREAIDQERDLNIFRSGSAPPTVEGSLNAIGSLFRNPNFALIDHNSINSNGQLSEQEIRSHPAYLSYYYSHENLNPRLPPPLLSREDWRVAQRFQAGGSCFEGSGDWRRTNLVDVGGNSSLFSMQPNLSVRKAEDELTELRKGTQRNLSGQSSTEWLDRGSDGLIGLSSTGLGARRKSFADVLQHLLFILPFNLALIHRALVSVKSRSRKFSFGEKGIGGAYIDGLEQPASLSGHPSRPSSCNSFGDIVDTSGISSRRSAELCNGMEFTEALHPGATNPGLPRVQSLGSVFSHSFTSAMAASLLRSRTTEPQLSGRSPSPGLPPMGNRVFPVEKKNIIGSNAFNGLSSSMTELADIAASLSSFNLSKSELSHEDSVLQSQLQMRFDKPNHLLDMSNGHKQSLHQPFVDSKTEKLTIPTSYVNLTGKNGIVTDQNLSKLGFDGHVNFPQTSSSSDLYLKMNPSGFTSLEGSNNYQTDNFSSMDFSGHIQSGCSNSKKLNTAVGISNHLSKGSGFIGDRNGQNFSSSNQAGSDLHSLHMDPRYIQYLQKTSDYAMHAVASSGDHSQGRNYIGTSHDHGDLQRFQKAHLEELLAQQKNQHESSLFRKSGGSNHGYYADSAFDIGLPYQGNPMAKSVFPSFGFGDPIFQNEQISHFHSMLRSSMGGSSGSCHTDVGTNMEGALASSLLEELKNNKTRSFELSDIVGNVVEFSTDQYGSRFIQQKLEIATVEEKTEIFPKIIPHARDLMIDVFGNYVIQKFFEHGTDSQRKELASQITGHVFPLSLQMYGCRVIQKALEVVDVEQQTQIVTELDGFIIKCVRDQNGNHVIQKCIECVPQDRIQFIISAFFGQVVALSTHPYGCRVIQRVLEHCDDPKTQQTIMDEIMHSVCTLAQDQYGNYVIQHGKPQERSVIISKLAGQIVKMSQQKFASNVVEKCLTFGGPGERQLLVNEMLGSTDENEPLQAMMKDPFGNYVVQKVLETCDDQSRELILSRIKVHLTALKRYTYGKHIVSRVEKLITTGERRSGLASSYFS</sequence>
<dbReference type="Pfam" id="PF07990">
    <property type="entry name" value="NABP"/>
    <property type="match status" value="1"/>
</dbReference>
<gene>
    <name evidence="10" type="ORF">TEA_028654</name>
</gene>
<dbReference type="Pfam" id="PF00806">
    <property type="entry name" value="PUF"/>
    <property type="match status" value="8"/>
</dbReference>
<comment type="subcellular location">
    <subcellularLocation>
        <location evidence="1">Cytoplasm</location>
    </subcellularLocation>
</comment>
<keyword evidence="5" id="KW-0694">RNA-binding</keyword>
<evidence type="ECO:0000259" key="9">
    <source>
        <dbReference type="PROSITE" id="PS50303"/>
    </source>
</evidence>
<dbReference type="PROSITE" id="PS50302">
    <property type="entry name" value="PUM"/>
    <property type="match status" value="7"/>
</dbReference>
<keyword evidence="3" id="KW-0677">Repeat</keyword>
<dbReference type="AlphaFoldDB" id="A0A4S4EXB1"/>
<dbReference type="PANTHER" id="PTHR12537:SF12">
    <property type="entry name" value="MATERNAL PROTEIN PUMILIO"/>
    <property type="match status" value="1"/>
</dbReference>
<feature type="repeat" description="Pumilio" evidence="7">
    <location>
        <begin position="815"/>
        <end position="850"/>
    </location>
</feature>
<feature type="repeat" description="Pumilio" evidence="7">
    <location>
        <begin position="779"/>
        <end position="814"/>
    </location>
</feature>
<dbReference type="InterPro" id="IPR033712">
    <property type="entry name" value="Pumilio_RNA-bd"/>
</dbReference>
<dbReference type="GO" id="GO:0005737">
    <property type="term" value="C:cytoplasm"/>
    <property type="evidence" value="ECO:0007669"/>
    <property type="project" value="UniProtKB-SubCell"/>
</dbReference>
<keyword evidence="2" id="KW-0963">Cytoplasm</keyword>
<evidence type="ECO:0000256" key="7">
    <source>
        <dbReference type="PROSITE-ProRule" id="PRU00317"/>
    </source>
</evidence>
<feature type="domain" description="PUM-HD" evidence="9">
    <location>
        <begin position="723"/>
        <end position="1059"/>
    </location>
</feature>
<evidence type="ECO:0000256" key="1">
    <source>
        <dbReference type="ARBA" id="ARBA00004496"/>
    </source>
</evidence>
<dbReference type="SUPFAM" id="SSF48371">
    <property type="entry name" value="ARM repeat"/>
    <property type="match status" value="1"/>
</dbReference>
<evidence type="ECO:0000256" key="4">
    <source>
        <dbReference type="ARBA" id="ARBA00022845"/>
    </source>
</evidence>
<comment type="function">
    <text evidence="6">Sequence-specific RNA-binding protein that regulates translation and mRNA stability by binding the 3'-UTR of target mRNAs. Binds the APUM-binding elements (APBEs) in the 3'-UTR mRNA sequence of CLV1, PNH, WUS and FAS2.</text>
</comment>
<dbReference type="InterPro" id="IPR012940">
    <property type="entry name" value="NABP"/>
</dbReference>